<dbReference type="OrthoDB" id="9809709at2"/>
<comment type="similarity">
    <text evidence="2 9">Belongs to the DMRL synthase family.</text>
</comment>
<reference evidence="10 12" key="1">
    <citation type="submission" date="2014-11" db="EMBL/GenBank/DDBJ databases">
        <title>Genome sequence of Pseudomonas tuomuerensis JCM 14085.</title>
        <authorList>
            <person name="Shin S.-K."/>
            <person name="Yi H."/>
        </authorList>
    </citation>
    <scope>NUCLEOTIDE SEQUENCE [LARGE SCALE GENOMIC DNA]</scope>
    <source>
        <strain evidence="10 12">JCM 14085</strain>
    </source>
</reference>
<dbReference type="CDD" id="cd09209">
    <property type="entry name" value="Lumazine_synthase-I"/>
    <property type="match status" value="1"/>
</dbReference>
<dbReference type="InterPro" id="IPR034964">
    <property type="entry name" value="LS"/>
</dbReference>
<evidence type="ECO:0000256" key="5">
    <source>
        <dbReference type="ARBA" id="ARBA00022679"/>
    </source>
</evidence>
<accession>A0A0B2D6N7</accession>
<dbReference type="GO" id="GO:0005829">
    <property type="term" value="C:cytosol"/>
    <property type="evidence" value="ECO:0007669"/>
    <property type="project" value="TreeGrafter"/>
</dbReference>
<evidence type="ECO:0000256" key="2">
    <source>
        <dbReference type="ARBA" id="ARBA00007424"/>
    </source>
</evidence>
<dbReference type="UniPathway" id="UPA00275">
    <property type="reaction ID" value="UER00404"/>
</dbReference>
<evidence type="ECO:0000256" key="6">
    <source>
        <dbReference type="ARBA" id="ARBA00048785"/>
    </source>
</evidence>
<dbReference type="GO" id="GO:0009231">
    <property type="term" value="P:riboflavin biosynthetic process"/>
    <property type="evidence" value="ECO:0007669"/>
    <property type="project" value="UniProtKB-UniRule"/>
</dbReference>
<dbReference type="STRING" id="706570.PT85_17080"/>
<dbReference type="Proteomes" id="UP000186079">
    <property type="component" value="Unassembled WGS sequence"/>
</dbReference>
<feature type="binding site" evidence="9">
    <location>
        <begin position="87"/>
        <end position="88"/>
    </location>
    <ligand>
        <name>(2S)-2-hydroxy-3-oxobutyl phosphate</name>
        <dbReference type="ChEBI" id="CHEBI:58830"/>
    </ligand>
</feature>
<comment type="catalytic activity">
    <reaction evidence="6 9">
        <text>(2S)-2-hydroxy-3-oxobutyl phosphate + 5-amino-6-(D-ribitylamino)uracil = 6,7-dimethyl-8-(1-D-ribityl)lumazine + phosphate + 2 H2O + H(+)</text>
        <dbReference type="Rhea" id="RHEA:26152"/>
        <dbReference type="ChEBI" id="CHEBI:15377"/>
        <dbReference type="ChEBI" id="CHEBI:15378"/>
        <dbReference type="ChEBI" id="CHEBI:15934"/>
        <dbReference type="ChEBI" id="CHEBI:43474"/>
        <dbReference type="ChEBI" id="CHEBI:58201"/>
        <dbReference type="ChEBI" id="CHEBI:58830"/>
        <dbReference type="EC" id="2.5.1.78"/>
    </reaction>
</comment>
<reference evidence="11 13" key="2">
    <citation type="submission" date="2017-01" db="EMBL/GenBank/DDBJ databases">
        <authorList>
            <person name="Mah S.A."/>
            <person name="Swanson W.J."/>
            <person name="Moy G.W."/>
            <person name="Vacquier V.D."/>
        </authorList>
    </citation>
    <scope>NUCLEOTIDE SEQUENCE [LARGE SCALE GENOMIC DNA]</scope>
    <source>
        <strain evidence="11 13">ATCC 29606</strain>
    </source>
</reference>
<feature type="binding site" evidence="9">
    <location>
        <position position="115"/>
    </location>
    <ligand>
        <name>5-amino-6-(D-ribitylamino)uracil</name>
        <dbReference type="ChEBI" id="CHEBI:15934"/>
    </ligand>
</feature>
<comment type="subunit">
    <text evidence="9">Forms an icosahedral capsid composed of 60 subunits, arranged as a dodecamer of pentamers.</text>
</comment>
<protein>
    <recommendedName>
        <fullName evidence="8 9">6,7-dimethyl-8-ribityllumazine synthase</fullName>
        <shortName evidence="9">DMRL synthase</shortName>
        <shortName evidence="9">LS</shortName>
        <shortName evidence="9">Lumazine synthase</shortName>
        <ecNumber evidence="3 9">2.5.1.78</ecNumber>
    </recommendedName>
</protein>
<dbReference type="PATRIC" id="fig|706570.3.peg.923"/>
<feature type="active site" description="Proton donor" evidence="9">
    <location>
        <position position="90"/>
    </location>
</feature>
<name>A0A0B2D6N7_9PSED</name>
<evidence type="ECO:0000313" key="10">
    <source>
        <dbReference type="EMBL" id="KHO63500.1"/>
    </source>
</evidence>
<dbReference type="GO" id="GO:0000906">
    <property type="term" value="F:6,7-dimethyl-8-ribityllumazine synthase activity"/>
    <property type="evidence" value="ECO:0007669"/>
    <property type="project" value="UniProtKB-UniRule"/>
</dbReference>
<evidence type="ECO:0000256" key="4">
    <source>
        <dbReference type="ARBA" id="ARBA00022619"/>
    </source>
</evidence>
<accession>A0A0B3BLK2</accession>
<evidence type="ECO:0000256" key="7">
    <source>
        <dbReference type="ARBA" id="ARBA00058151"/>
    </source>
</evidence>
<dbReference type="Pfam" id="PF00885">
    <property type="entry name" value="DMRL_synthase"/>
    <property type="match status" value="1"/>
</dbReference>
<dbReference type="PANTHER" id="PTHR21058:SF0">
    <property type="entry name" value="6,7-DIMETHYL-8-RIBITYLLUMAZINE SYNTHASE"/>
    <property type="match status" value="1"/>
</dbReference>
<dbReference type="SUPFAM" id="SSF52121">
    <property type="entry name" value="Lumazine synthase"/>
    <property type="match status" value="1"/>
</dbReference>
<dbReference type="AlphaFoldDB" id="A0A0B2D6N7"/>
<comment type="function">
    <text evidence="7 9">Catalyzes the formation of 6,7-dimethyl-8-ribityllumazine by condensation of 5-amino-6-(D-ribitylamino)uracil with 3,4-dihydroxy-2-butanone 4-phosphate. This is the penultimate step in the biosynthesis of riboflavin.</text>
</comment>
<dbReference type="EMBL" id="FTMC01000019">
    <property type="protein sequence ID" value="SIR30802.1"/>
    <property type="molecule type" value="Genomic_DNA"/>
</dbReference>
<keyword evidence="5 9" id="KW-0808">Transferase</keyword>
<feature type="binding site" evidence="9">
    <location>
        <begin position="82"/>
        <end position="84"/>
    </location>
    <ligand>
        <name>5-amino-6-(D-ribitylamino)uracil</name>
        <dbReference type="ChEBI" id="CHEBI:15934"/>
    </ligand>
</feature>
<dbReference type="InterPro" id="IPR002180">
    <property type="entry name" value="LS/RS"/>
</dbReference>
<dbReference type="PANTHER" id="PTHR21058">
    <property type="entry name" value="6,7-DIMETHYL-8-RIBITYLLUMAZINE SYNTHASE DMRL SYNTHASE LUMAZINE SYNTHASE"/>
    <property type="match status" value="1"/>
</dbReference>
<dbReference type="GO" id="GO:0009349">
    <property type="term" value="C:riboflavin synthase complex"/>
    <property type="evidence" value="ECO:0007669"/>
    <property type="project" value="UniProtKB-UniRule"/>
</dbReference>
<dbReference type="EC" id="2.5.1.78" evidence="3 9"/>
<evidence type="ECO:0000256" key="9">
    <source>
        <dbReference type="HAMAP-Rule" id="MF_00178"/>
    </source>
</evidence>
<comment type="pathway">
    <text evidence="1 9">Cofactor biosynthesis; riboflavin biosynthesis; riboflavin from 2-hydroxy-3-oxobutyl phosphate and 5-amino-6-(D-ribitylamino)uracil: step 1/2.</text>
</comment>
<feature type="binding site" evidence="9">
    <location>
        <begin position="58"/>
        <end position="60"/>
    </location>
    <ligand>
        <name>5-amino-6-(D-ribitylamino)uracil</name>
        <dbReference type="ChEBI" id="CHEBI:15934"/>
    </ligand>
</feature>
<sequence length="158" mass="16520">MTLKTIEGTFVAPQGKFALVVGRFNSFVVESLVSGAIDTLVRHGVSEDNITIIRAPGAFELPLVAQKVAQRDEFAAIIALGAVIRGGTPHFEYVAGECTKGLAQVSMEYGVPVAFGVLTVDSIEQAIERSGTKAGNKGGEAALSALEMVSLLTALEVK</sequence>
<proteinExistence type="inferred from homology"/>
<feature type="binding site" evidence="9">
    <location>
        <position position="24"/>
    </location>
    <ligand>
        <name>5-amino-6-(D-ribitylamino)uracil</name>
        <dbReference type="ChEBI" id="CHEBI:15934"/>
    </ligand>
</feature>
<dbReference type="FunFam" id="3.40.50.960:FF:000001">
    <property type="entry name" value="6,7-dimethyl-8-ribityllumazine synthase"/>
    <property type="match status" value="1"/>
</dbReference>
<keyword evidence="4 9" id="KW-0686">Riboflavin biosynthesis</keyword>
<dbReference type="RefSeq" id="WP_027591635.1">
    <property type="nucleotide sequence ID" value="NZ_FMUP01000009.1"/>
</dbReference>
<evidence type="ECO:0000256" key="3">
    <source>
        <dbReference type="ARBA" id="ARBA00012664"/>
    </source>
</evidence>
<evidence type="ECO:0000313" key="12">
    <source>
        <dbReference type="Proteomes" id="UP000030980"/>
    </source>
</evidence>
<feature type="binding site" evidence="9">
    <location>
        <position position="129"/>
    </location>
    <ligand>
        <name>(2S)-2-hydroxy-3-oxobutyl phosphate</name>
        <dbReference type="ChEBI" id="CHEBI:58830"/>
    </ligand>
</feature>
<keyword evidence="12" id="KW-1185">Reference proteome</keyword>
<organism evidence="10 12">
    <name type="scientific">Pseudomonas flexibilis</name>
    <dbReference type="NCBI Taxonomy" id="706570"/>
    <lineage>
        <taxon>Bacteria</taxon>
        <taxon>Pseudomonadati</taxon>
        <taxon>Pseudomonadota</taxon>
        <taxon>Gammaproteobacteria</taxon>
        <taxon>Pseudomonadales</taxon>
        <taxon>Pseudomonadaceae</taxon>
        <taxon>Pseudomonas</taxon>
    </lineage>
</organism>
<evidence type="ECO:0000313" key="11">
    <source>
        <dbReference type="EMBL" id="SIR30802.1"/>
    </source>
</evidence>
<dbReference type="HAMAP" id="MF_00178">
    <property type="entry name" value="Lumazine_synth"/>
    <property type="match status" value="1"/>
</dbReference>
<dbReference type="EMBL" id="JTAK01000011">
    <property type="protein sequence ID" value="KHO63500.1"/>
    <property type="molecule type" value="Genomic_DNA"/>
</dbReference>
<dbReference type="NCBIfam" id="NF000812">
    <property type="entry name" value="PRK00061.1-4"/>
    <property type="match status" value="1"/>
</dbReference>
<dbReference type="NCBIfam" id="TIGR00114">
    <property type="entry name" value="lumazine-synth"/>
    <property type="match status" value="1"/>
</dbReference>
<dbReference type="InterPro" id="IPR036467">
    <property type="entry name" value="LS/RS_sf"/>
</dbReference>
<evidence type="ECO:0000256" key="8">
    <source>
        <dbReference type="ARBA" id="ARBA00072606"/>
    </source>
</evidence>
<evidence type="ECO:0000256" key="1">
    <source>
        <dbReference type="ARBA" id="ARBA00004917"/>
    </source>
</evidence>
<dbReference type="Gene3D" id="3.40.50.960">
    <property type="entry name" value="Lumazine/riboflavin synthase"/>
    <property type="match status" value="1"/>
</dbReference>
<evidence type="ECO:0000313" key="13">
    <source>
        <dbReference type="Proteomes" id="UP000186079"/>
    </source>
</evidence>
<dbReference type="Proteomes" id="UP000030980">
    <property type="component" value="Unassembled WGS sequence"/>
</dbReference>
<gene>
    <name evidence="9 10" type="primary">ribH</name>
    <name evidence="10" type="ORF">PT85_17080</name>
    <name evidence="11" type="ORF">SAMN05421672_11951</name>
</gene>